<gene>
    <name evidence="3" type="ORF">BDV29DRAFT_6838</name>
</gene>
<dbReference type="Proteomes" id="UP000326565">
    <property type="component" value="Unassembled WGS sequence"/>
</dbReference>
<evidence type="ECO:0000256" key="1">
    <source>
        <dbReference type="SAM" id="MobiDB-lite"/>
    </source>
</evidence>
<evidence type="ECO:0000313" key="4">
    <source>
        <dbReference type="Proteomes" id="UP000326565"/>
    </source>
</evidence>
<accession>A0A5N5WYK5</accession>
<keyword evidence="2" id="KW-1133">Transmembrane helix</keyword>
<name>A0A5N5WYK5_9EURO</name>
<dbReference type="AlphaFoldDB" id="A0A5N5WYK5"/>
<feature type="region of interest" description="Disordered" evidence="1">
    <location>
        <begin position="1"/>
        <end position="22"/>
    </location>
</feature>
<protein>
    <submittedName>
        <fullName evidence="3">Uncharacterized protein</fullName>
    </submittedName>
</protein>
<dbReference type="EMBL" id="ML732254">
    <property type="protein sequence ID" value="KAB8072132.1"/>
    <property type="molecule type" value="Genomic_DNA"/>
</dbReference>
<keyword evidence="2" id="KW-0812">Transmembrane</keyword>
<proteinExistence type="predicted"/>
<organism evidence="3 4">
    <name type="scientific">Aspergillus leporis</name>
    <dbReference type="NCBI Taxonomy" id="41062"/>
    <lineage>
        <taxon>Eukaryota</taxon>
        <taxon>Fungi</taxon>
        <taxon>Dikarya</taxon>
        <taxon>Ascomycota</taxon>
        <taxon>Pezizomycotina</taxon>
        <taxon>Eurotiomycetes</taxon>
        <taxon>Eurotiomycetidae</taxon>
        <taxon>Eurotiales</taxon>
        <taxon>Aspergillaceae</taxon>
        <taxon>Aspergillus</taxon>
        <taxon>Aspergillus subgen. Circumdati</taxon>
    </lineage>
</organism>
<reference evidence="3 4" key="1">
    <citation type="submission" date="2019-04" db="EMBL/GenBank/DDBJ databases">
        <title>Friends and foes A comparative genomics study of 23 Aspergillus species from section Flavi.</title>
        <authorList>
            <consortium name="DOE Joint Genome Institute"/>
            <person name="Kjaerbolling I."/>
            <person name="Vesth T."/>
            <person name="Frisvad J.C."/>
            <person name="Nybo J.L."/>
            <person name="Theobald S."/>
            <person name="Kildgaard S."/>
            <person name="Isbrandt T."/>
            <person name="Kuo A."/>
            <person name="Sato A."/>
            <person name="Lyhne E.K."/>
            <person name="Kogle M.E."/>
            <person name="Wiebenga A."/>
            <person name="Kun R.S."/>
            <person name="Lubbers R.J."/>
            <person name="Makela M.R."/>
            <person name="Barry K."/>
            <person name="Chovatia M."/>
            <person name="Clum A."/>
            <person name="Daum C."/>
            <person name="Haridas S."/>
            <person name="He G."/>
            <person name="LaButti K."/>
            <person name="Lipzen A."/>
            <person name="Mondo S."/>
            <person name="Riley R."/>
            <person name="Salamov A."/>
            <person name="Simmons B.A."/>
            <person name="Magnuson J.K."/>
            <person name="Henrissat B."/>
            <person name="Mortensen U.H."/>
            <person name="Larsen T.O."/>
            <person name="Devries R.P."/>
            <person name="Grigoriev I.V."/>
            <person name="Machida M."/>
            <person name="Baker S.E."/>
            <person name="Andersen M.R."/>
        </authorList>
    </citation>
    <scope>NUCLEOTIDE SEQUENCE [LARGE SCALE GENOMIC DNA]</scope>
    <source>
        <strain evidence="3 4">CBS 151.66</strain>
    </source>
</reference>
<evidence type="ECO:0000313" key="3">
    <source>
        <dbReference type="EMBL" id="KAB8072132.1"/>
    </source>
</evidence>
<keyword evidence="4" id="KW-1185">Reference proteome</keyword>
<keyword evidence="2" id="KW-0472">Membrane</keyword>
<sequence length="68" mass="7495">MLEAATTISDLRLPNRGTQQSRSSALYIHHIKVKDNNLWGHLTMLEAYLVVAIAGCISVADSSKIHAY</sequence>
<evidence type="ECO:0000256" key="2">
    <source>
        <dbReference type="SAM" id="Phobius"/>
    </source>
</evidence>
<feature type="transmembrane region" description="Helical" evidence="2">
    <location>
        <begin position="38"/>
        <end position="60"/>
    </location>
</feature>